<evidence type="ECO:0000313" key="2">
    <source>
        <dbReference type="Proteomes" id="UP001477870"/>
    </source>
</evidence>
<evidence type="ECO:0008006" key="3">
    <source>
        <dbReference type="Google" id="ProtNLM"/>
    </source>
</evidence>
<organism evidence="1 2">
    <name type="scientific">Ahrensia kielensis</name>
    <dbReference type="NCBI Taxonomy" id="76980"/>
    <lineage>
        <taxon>Bacteria</taxon>
        <taxon>Pseudomonadati</taxon>
        <taxon>Pseudomonadota</taxon>
        <taxon>Alphaproteobacteria</taxon>
        <taxon>Hyphomicrobiales</taxon>
        <taxon>Ahrensiaceae</taxon>
        <taxon>Ahrensia</taxon>
    </lineage>
</organism>
<dbReference type="Proteomes" id="UP001477870">
    <property type="component" value="Unassembled WGS sequence"/>
</dbReference>
<dbReference type="EMBL" id="JBBMQO010000004">
    <property type="protein sequence ID" value="MEM5501674.1"/>
    <property type="molecule type" value="Genomic_DNA"/>
</dbReference>
<reference evidence="1 2" key="1">
    <citation type="submission" date="2024-03" db="EMBL/GenBank/DDBJ databases">
        <title>Community enrichment and isolation of bacterial strains for fucoidan degradation.</title>
        <authorList>
            <person name="Sichert A."/>
        </authorList>
    </citation>
    <scope>NUCLEOTIDE SEQUENCE [LARGE SCALE GENOMIC DNA]</scope>
    <source>
        <strain evidence="1 2">AS62</strain>
    </source>
</reference>
<keyword evidence="2" id="KW-1185">Reference proteome</keyword>
<sequence>MTSFPKLRAYIDQLTNSDHVDQVIIDEYMHIEAPHGAKGAAFSAAAEEVKSWIFPLRVSAEFGDQFALDRAKLTINTAIDELHMVCATTPRAGLQ</sequence>
<comment type="caution">
    <text evidence="1">The sequence shown here is derived from an EMBL/GenBank/DDBJ whole genome shotgun (WGS) entry which is preliminary data.</text>
</comment>
<protein>
    <recommendedName>
        <fullName evidence="3">SnoaL-like domain-containing protein</fullName>
    </recommendedName>
</protein>
<gene>
    <name evidence="1" type="ORF">WNY59_08740</name>
</gene>
<accession>A0ABU9T7C6</accession>
<name>A0ABU9T7C6_9HYPH</name>
<proteinExistence type="predicted"/>
<evidence type="ECO:0000313" key="1">
    <source>
        <dbReference type="EMBL" id="MEM5501674.1"/>
    </source>
</evidence>
<dbReference type="RefSeq" id="WP_342848132.1">
    <property type="nucleotide sequence ID" value="NZ_JBBMQO010000004.1"/>
</dbReference>